<dbReference type="SUPFAM" id="SSF56672">
    <property type="entry name" value="DNA/RNA polymerases"/>
    <property type="match status" value="1"/>
</dbReference>
<keyword evidence="2" id="KW-0540">Nuclease</keyword>
<dbReference type="PANTHER" id="PTHR37984:SF5">
    <property type="entry name" value="PROTEIN NYNRIN-LIKE"/>
    <property type="match status" value="1"/>
</dbReference>
<name>A0A8X6GF75_TRICU</name>
<dbReference type="AlphaFoldDB" id="A0A8X6GF75"/>
<evidence type="ECO:0000313" key="8">
    <source>
        <dbReference type="Proteomes" id="UP000887116"/>
    </source>
</evidence>
<feature type="domain" description="Reverse transcriptase/retrotransposon-derived protein RNase H-like" evidence="6">
    <location>
        <begin position="2"/>
        <end position="97"/>
    </location>
</feature>
<dbReference type="EMBL" id="BMAO01015277">
    <property type="protein sequence ID" value="GFR00710.1"/>
    <property type="molecule type" value="Genomic_DNA"/>
</dbReference>
<dbReference type="GO" id="GO:0004519">
    <property type="term" value="F:endonuclease activity"/>
    <property type="evidence" value="ECO:0007669"/>
    <property type="project" value="UniProtKB-KW"/>
</dbReference>
<evidence type="ECO:0000259" key="6">
    <source>
        <dbReference type="Pfam" id="PF17919"/>
    </source>
</evidence>
<dbReference type="Pfam" id="PF17919">
    <property type="entry name" value="RT_RNaseH_2"/>
    <property type="match status" value="1"/>
</dbReference>
<evidence type="ECO:0000256" key="1">
    <source>
        <dbReference type="ARBA" id="ARBA00022695"/>
    </source>
</evidence>
<dbReference type="FunFam" id="3.10.20.370:FF:000001">
    <property type="entry name" value="Retrovirus-related Pol polyprotein from transposon 17.6-like protein"/>
    <property type="match status" value="1"/>
</dbReference>
<comment type="caution">
    <text evidence="7">The sequence shown here is derived from an EMBL/GenBank/DDBJ whole genome shotgun (WGS) entry which is preliminary data.</text>
</comment>
<evidence type="ECO:0000256" key="3">
    <source>
        <dbReference type="ARBA" id="ARBA00022759"/>
    </source>
</evidence>
<proteinExistence type="predicted"/>
<dbReference type="InterPro" id="IPR050951">
    <property type="entry name" value="Retrovirus_Pol_polyprotein"/>
</dbReference>
<gene>
    <name evidence="7" type="primary">X975_16630</name>
    <name evidence="7" type="ORF">TNCT_400951</name>
</gene>
<evidence type="ECO:0000313" key="7">
    <source>
        <dbReference type="EMBL" id="GFR00710.1"/>
    </source>
</evidence>
<reference evidence="7" key="1">
    <citation type="submission" date="2020-07" db="EMBL/GenBank/DDBJ databases">
        <title>Multicomponent nature underlies the extraordinary mechanical properties of spider dragline silk.</title>
        <authorList>
            <person name="Kono N."/>
            <person name="Nakamura H."/>
            <person name="Mori M."/>
            <person name="Yoshida Y."/>
            <person name="Ohtoshi R."/>
            <person name="Malay A.D."/>
            <person name="Moran D.A.P."/>
            <person name="Tomita M."/>
            <person name="Numata K."/>
            <person name="Arakawa K."/>
        </authorList>
    </citation>
    <scope>NUCLEOTIDE SEQUENCE</scope>
</reference>
<keyword evidence="1" id="KW-0548">Nucleotidyltransferase</keyword>
<evidence type="ECO:0000256" key="2">
    <source>
        <dbReference type="ARBA" id="ARBA00022722"/>
    </source>
</evidence>
<dbReference type="OrthoDB" id="427924at2759"/>
<evidence type="ECO:0000256" key="5">
    <source>
        <dbReference type="ARBA" id="ARBA00023268"/>
    </source>
</evidence>
<sequence>MDKSNNAFNKLTDARTSAPVLSYPETGRQFILDRDASHESFGAVLSQEIDDQERVITCFSKCLSKSERNYCVTRKELLAIIKAVEHFHPYLYGRRFLLQTDHASLIRTLNFKNPESQIARWIRRLQDMNQKADKLLNIPMNFAVVGTIRENKQEIPPELFELRSRSVGTSMYWFDQAT</sequence>
<keyword evidence="3" id="KW-0255">Endonuclease</keyword>
<dbReference type="InterPro" id="IPR043502">
    <property type="entry name" value="DNA/RNA_pol_sf"/>
</dbReference>
<dbReference type="InterPro" id="IPR041577">
    <property type="entry name" value="RT_RNaseH_2"/>
</dbReference>
<dbReference type="GO" id="GO:0003964">
    <property type="term" value="F:RNA-directed DNA polymerase activity"/>
    <property type="evidence" value="ECO:0007669"/>
    <property type="project" value="UniProtKB-KW"/>
</dbReference>
<keyword evidence="5" id="KW-0511">Multifunctional enzyme</keyword>
<protein>
    <submittedName>
        <fullName evidence="7">Retrovirus-related Pol polyprotein from transposon 412</fullName>
    </submittedName>
</protein>
<keyword evidence="1" id="KW-0808">Transferase</keyword>
<keyword evidence="8" id="KW-1185">Reference proteome</keyword>
<dbReference type="Gene3D" id="3.10.20.370">
    <property type="match status" value="1"/>
</dbReference>
<organism evidence="7 8">
    <name type="scientific">Trichonephila clavata</name>
    <name type="common">Joro spider</name>
    <name type="synonym">Nephila clavata</name>
    <dbReference type="NCBI Taxonomy" id="2740835"/>
    <lineage>
        <taxon>Eukaryota</taxon>
        <taxon>Metazoa</taxon>
        <taxon>Ecdysozoa</taxon>
        <taxon>Arthropoda</taxon>
        <taxon>Chelicerata</taxon>
        <taxon>Arachnida</taxon>
        <taxon>Araneae</taxon>
        <taxon>Araneomorphae</taxon>
        <taxon>Entelegynae</taxon>
        <taxon>Araneoidea</taxon>
        <taxon>Nephilidae</taxon>
        <taxon>Trichonephila</taxon>
    </lineage>
</organism>
<dbReference type="Proteomes" id="UP000887116">
    <property type="component" value="Unassembled WGS sequence"/>
</dbReference>
<keyword evidence="3" id="KW-0378">Hydrolase</keyword>
<dbReference type="PANTHER" id="PTHR37984">
    <property type="entry name" value="PROTEIN CBG26694"/>
    <property type="match status" value="1"/>
</dbReference>
<dbReference type="CDD" id="cd09274">
    <property type="entry name" value="RNase_HI_RT_Ty3"/>
    <property type="match status" value="1"/>
</dbReference>
<evidence type="ECO:0000256" key="4">
    <source>
        <dbReference type="ARBA" id="ARBA00022918"/>
    </source>
</evidence>
<keyword evidence="4" id="KW-0695">RNA-directed DNA polymerase</keyword>
<accession>A0A8X6GF75</accession>